<name>A0AAD8AT08_BIOPF</name>
<reference evidence="2" key="2">
    <citation type="submission" date="2023-04" db="EMBL/GenBank/DDBJ databases">
        <authorList>
            <person name="Bu L."/>
            <person name="Lu L."/>
            <person name="Laidemitt M.R."/>
            <person name="Zhang S.M."/>
            <person name="Mutuku M."/>
            <person name="Mkoji G."/>
            <person name="Steinauer M."/>
            <person name="Loker E.S."/>
        </authorList>
    </citation>
    <scope>NUCLEOTIDE SEQUENCE</scope>
    <source>
        <strain evidence="2">KasaAsao</strain>
        <tissue evidence="2">Whole Snail</tissue>
    </source>
</reference>
<evidence type="ECO:0000313" key="2">
    <source>
        <dbReference type="EMBL" id="KAK0041924.1"/>
    </source>
</evidence>
<dbReference type="PROSITE" id="PS50097">
    <property type="entry name" value="BTB"/>
    <property type="match status" value="1"/>
</dbReference>
<accession>A0AAD8AT08</accession>
<dbReference type="SUPFAM" id="SSF54695">
    <property type="entry name" value="POZ domain"/>
    <property type="match status" value="1"/>
</dbReference>
<comment type="caution">
    <text evidence="2">The sequence shown here is derived from an EMBL/GenBank/DDBJ whole genome shotgun (WGS) entry which is preliminary data.</text>
</comment>
<dbReference type="CDD" id="cd18186">
    <property type="entry name" value="BTB_POZ_ZBTB_KLHL-like"/>
    <property type="match status" value="1"/>
</dbReference>
<proteinExistence type="predicted"/>
<dbReference type="SMART" id="SM00225">
    <property type="entry name" value="BTB"/>
    <property type="match status" value="1"/>
</dbReference>
<dbReference type="PANTHER" id="PTHR45632">
    <property type="entry name" value="LD33804P"/>
    <property type="match status" value="1"/>
</dbReference>
<protein>
    <submittedName>
        <fullName evidence="2">Kelch repeat and BTB domain-containing protein 3</fullName>
    </submittedName>
</protein>
<dbReference type="Pfam" id="PF00651">
    <property type="entry name" value="BTB"/>
    <property type="match status" value="1"/>
</dbReference>
<organism evidence="2 3">
    <name type="scientific">Biomphalaria pfeifferi</name>
    <name type="common">Bloodfluke planorb</name>
    <name type="synonym">Freshwater snail</name>
    <dbReference type="NCBI Taxonomy" id="112525"/>
    <lineage>
        <taxon>Eukaryota</taxon>
        <taxon>Metazoa</taxon>
        <taxon>Spiralia</taxon>
        <taxon>Lophotrochozoa</taxon>
        <taxon>Mollusca</taxon>
        <taxon>Gastropoda</taxon>
        <taxon>Heterobranchia</taxon>
        <taxon>Euthyneura</taxon>
        <taxon>Panpulmonata</taxon>
        <taxon>Hygrophila</taxon>
        <taxon>Lymnaeoidea</taxon>
        <taxon>Planorbidae</taxon>
        <taxon>Biomphalaria</taxon>
    </lineage>
</organism>
<dbReference type="InterPro" id="IPR011333">
    <property type="entry name" value="SKP1/BTB/POZ_sf"/>
</dbReference>
<feature type="domain" description="BTB" evidence="1">
    <location>
        <begin position="5"/>
        <end position="71"/>
    </location>
</feature>
<dbReference type="Proteomes" id="UP001233172">
    <property type="component" value="Unassembled WGS sequence"/>
</dbReference>
<keyword evidence="3" id="KW-1185">Reference proteome</keyword>
<evidence type="ECO:0000313" key="3">
    <source>
        <dbReference type="Proteomes" id="UP001233172"/>
    </source>
</evidence>
<dbReference type="AlphaFoldDB" id="A0AAD8AT08"/>
<sequence length="116" mass="13459">MNMKILKVNIEGESIRCHSFILASCSEFFKNLFTSNMKEKQEMKVDLQNIPLKTFQLILKTLYTGCELLTKDNVLDVWSAVHQLQIHILVQHCEDFVVGNLSPETLETYRKQAELL</sequence>
<gene>
    <name evidence="2" type="ORF">Bpfe_028644</name>
</gene>
<dbReference type="Gene3D" id="3.30.710.10">
    <property type="entry name" value="Potassium Channel Kv1.1, Chain A"/>
    <property type="match status" value="1"/>
</dbReference>
<evidence type="ECO:0000259" key="1">
    <source>
        <dbReference type="PROSITE" id="PS50097"/>
    </source>
</evidence>
<dbReference type="InterPro" id="IPR000210">
    <property type="entry name" value="BTB/POZ_dom"/>
</dbReference>
<dbReference type="EMBL" id="JASAOG010000256">
    <property type="protein sequence ID" value="KAK0041924.1"/>
    <property type="molecule type" value="Genomic_DNA"/>
</dbReference>
<reference evidence="2" key="1">
    <citation type="journal article" date="2023" name="PLoS Negl. Trop. Dis.">
        <title>A genome sequence for Biomphalaria pfeifferi, the major vector snail for the human-infecting parasite Schistosoma mansoni.</title>
        <authorList>
            <person name="Bu L."/>
            <person name="Lu L."/>
            <person name="Laidemitt M.R."/>
            <person name="Zhang S.M."/>
            <person name="Mutuku M."/>
            <person name="Mkoji G."/>
            <person name="Steinauer M."/>
            <person name="Loker E.S."/>
        </authorList>
    </citation>
    <scope>NUCLEOTIDE SEQUENCE</scope>
    <source>
        <strain evidence="2">KasaAsao</strain>
    </source>
</reference>